<protein>
    <recommendedName>
        <fullName evidence="2">histidine kinase</fullName>
        <ecNumber evidence="2">2.7.13.3</ecNumber>
    </recommendedName>
</protein>
<dbReference type="Gene3D" id="3.30.565.10">
    <property type="entry name" value="Histidine kinase-like ATPase, C-terminal domain"/>
    <property type="match status" value="1"/>
</dbReference>
<dbReference type="SMART" id="SM00388">
    <property type="entry name" value="HisKA"/>
    <property type="match status" value="1"/>
</dbReference>
<dbReference type="InterPro" id="IPR013767">
    <property type="entry name" value="PAS_fold"/>
</dbReference>
<proteinExistence type="predicted"/>
<name>A0A521BRN3_9BACT</name>
<keyword evidence="3" id="KW-0597">Phosphoprotein</keyword>
<evidence type="ECO:0000313" key="10">
    <source>
        <dbReference type="EMBL" id="SMO49828.1"/>
    </source>
</evidence>
<keyword evidence="11" id="KW-1185">Reference proteome</keyword>
<dbReference type="RefSeq" id="WP_246051316.1">
    <property type="nucleotide sequence ID" value="NZ_FXTM01000007.1"/>
</dbReference>
<dbReference type="InterPro" id="IPR005467">
    <property type="entry name" value="His_kinase_dom"/>
</dbReference>
<keyword evidence="8" id="KW-0902">Two-component regulatory system</keyword>
<evidence type="ECO:0000256" key="1">
    <source>
        <dbReference type="ARBA" id="ARBA00000085"/>
    </source>
</evidence>
<organism evidence="10 11">
    <name type="scientific">Balnearium lithotrophicum</name>
    <dbReference type="NCBI Taxonomy" id="223788"/>
    <lineage>
        <taxon>Bacteria</taxon>
        <taxon>Pseudomonadati</taxon>
        <taxon>Aquificota</taxon>
        <taxon>Aquificia</taxon>
        <taxon>Desulfurobacteriales</taxon>
        <taxon>Desulfurobacteriaceae</taxon>
        <taxon>Balnearium</taxon>
    </lineage>
</organism>
<dbReference type="Pfam" id="PF00512">
    <property type="entry name" value="HisKA"/>
    <property type="match status" value="1"/>
</dbReference>
<dbReference type="InterPro" id="IPR003661">
    <property type="entry name" value="HisK_dim/P_dom"/>
</dbReference>
<evidence type="ECO:0000256" key="8">
    <source>
        <dbReference type="ARBA" id="ARBA00023012"/>
    </source>
</evidence>
<gene>
    <name evidence="10" type="ORF">SAMN06269117_10732</name>
</gene>
<dbReference type="InterPro" id="IPR004358">
    <property type="entry name" value="Sig_transdc_His_kin-like_C"/>
</dbReference>
<keyword evidence="6 10" id="KW-0418">Kinase</keyword>
<dbReference type="GO" id="GO:0000155">
    <property type="term" value="F:phosphorelay sensor kinase activity"/>
    <property type="evidence" value="ECO:0007669"/>
    <property type="project" value="InterPro"/>
</dbReference>
<dbReference type="InterPro" id="IPR000014">
    <property type="entry name" value="PAS"/>
</dbReference>
<dbReference type="SMART" id="SM00091">
    <property type="entry name" value="PAS"/>
    <property type="match status" value="1"/>
</dbReference>
<evidence type="ECO:0000256" key="4">
    <source>
        <dbReference type="ARBA" id="ARBA00022679"/>
    </source>
</evidence>
<keyword evidence="7" id="KW-0067">ATP-binding</keyword>
<evidence type="ECO:0000256" key="5">
    <source>
        <dbReference type="ARBA" id="ARBA00022741"/>
    </source>
</evidence>
<dbReference type="SUPFAM" id="SSF47384">
    <property type="entry name" value="Homodimeric domain of signal transducing histidine kinase"/>
    <property type="match status" value="1"/>
</dbReference>
<dbReference type="Pfam" id="PF02518">
    <property type="entry name" value="HATPase_c"/>
    <property type="match status" value="1"/>
</dbReference>
<dbReference type="AlphaFoldDB" id="A0A521BRN3"/>
<feature type="domain" description="Histidine kinase" evidence="9">
    <location>
        <begin position="121"/>
        <end position="330"/>
    </location>
</feature>
<keyword evidence="4" id="KW-0808">Transferase</keyword>
<dbReference type="PROSITE" id="PS50109">
    <property type="entry name" value="HIS_KIN"/>
    <property type="match status" value="1"/>
</dbReference>
<dbReference type="GO" id="GO:0006355">
    <property type="term" value="P:regulation of DNA-templated transcription"/>
    <property type="evidence" value="ECO:0007669"/>
    <property type="project" value="InterPro"/>
</dbReference>
<dbReference type="PANTHER" id="PTHR43065">
    <property type="entry name" value="SENSOR HISTIDINE KINASE"/>
    <property type="match status" value="1"/>
</dbReference>
<dbReference type="InterPro" id="IPR036097">
    <property type="entry name" value="HisK_dim/P_sf"/>
</dbReference>
<accession>A0A521BRN3</accession>
<dbReference type="SUPFAM" id="SSF55874">
    <property type="entry name" value="ATPase domain of HSP90 chaperone/DNA topoisomerase II/histidine kinase"/>
    <property type="match status" value="1"/>
</dbReference>
<dbReference type="EC" id="2.7.13.3" evidence="2"/>
<dbReference type="InterPro" id="IPR035965">
    <property type="entry name" value="PAS-like_dom_sf"/>
</dbReference>
<evidence type="ECO:0000256" key="6">
    <source>
        <dbReference type="ARBA" id="ARBA00022777"/>
    </source>
</evidence>
<dbReference type="CDD" id="cd00082">
    <property type="entry name" value="HisKA"/>
    <property type="match status" value="1"/>
</dbReference>
<dbReference type="InterPro" id="IPR036890">
    <property type="entry name" value="HATPase_C_sf"/>
</dbReference>
<dbReference type="EMBL" id="FXTM01000007">
    <property type="protein sequence ID" value="SMO49828.1"/>
    <property type="molecule type" value="Genomic_DNA"/>
</dbReference>
<dbReference type="Proteomes" id="UP000317315">
    <property type="component" value="Unassembled WGS sequence"/>
</dbReference>
<evidence type="ECO:0000256" key="3">
    <source>
        <dbReference type="ARBA" id="ARBA00022553"/>
    </source>
</evidence>
<dbReference type="InterPro" id="IPR003594">
    <property type="entry name" value="HATPase_dom"/>
</dbReference>
<dbReference type="SUPFAM" id="SSF55785">
    <property type="entry name" value="PYP-like sensor domain (PAS domain)"/>
    <property type="match status" value="1"/>
</dbReference>
<dbReference type="Pfam" id="PF00989">
    <property type="entry name" value="PAS"/>
    <property type="match status" value="1"/>
</dbReference>
<comment type="catalytic activity">
    <reaction evidence="1">
        <text>ATP + protein L-histidine = ADP + protein N-phospho-L-histidine.</text>
        <dbReference type="EC" id="2.7.13.3"/>
    </reaction>
</comment>
<dbReference type="GO" id="GO:0005524">
    <property type="term" value="F:ATP binding"/>
    <property type="evidence" value="ECO:0007669"/>
    <property type="project" value="UniProtKB-KW"/>
</dbReference>
<evidence type="ECO:0000259" key="9">
    <source>
        <dbReference type="PROSITE" id="PS50109"/>
    </source>
</evidence>
<reference evidence="10 11" key="1">
    <citation type="submission" date="2017-05" db="EMBL/GenBank/DDBJ databases">
        <authorList>
            <person name="Varghese N."/>
            <person name="Submissions S."/>
        </authorList>
    </citation>
    <scope>NUCLEOTIDE SEQUENCE [LARGE SCALE GENOMIC DNA]</scope>
    <source>
        <strain evidence="10 11">DSM 16304</strain>
    </source>
</reference>
<evidence type="ECO:0000256" key="7">
    <source>
        <dbReference type="ARBA" id="ARBA00022840"/>
    </source>
</evidence>
<sequence length="336" mass="37965">MELTLNLSYEDILFSIPFPCAVLNSNGEILTVNQKFESLTNKSVKFLKGRKISQFLSCQNIEDALRRSLRENMEIHGLDCGDFVVFISPLFKSSQTVGALLIAKPKLESPFEKDISLFLKGLSHEIKNPLSGINGAARLLLKLKSYDEELVQVIVSEIKRIEGLLKNILKSFDFSHLNVKKENLNKIVKETFSPLQHRCREIGINYSLFFDPSLPEIPVDSEKLKQALFNLMKNSIEALEKSERKELKIETGYAIRPSDFAYIKITDSGIGMDEETLKRFGIPFFTTKEKGTGIGSFIAKEIVKGHGGEILVESSPKRGTTITILIPMKRKGWQEY</sequence>
<keyword evidence="5" id="KW-0547">Nucleotide-binding</keyword>
<evidence type="ECO:0000313" key="11">
    <source>
        <dbReference type="Proteomes" id="UP000317315"/>
    </source>
</evidence>
<evidence type="ECO:0000256" key="2">
    <source>
        <dbReference type="ARBA" id="ARBA00012438"/>
    </source>
</evidence>
<dbReference type="PRINTS" id="PR00344">
    <property type="entry name" value="BCTRLSENSOR"/>
</dbReference>
<dbReference type="SMART" id="SM00387">
    <property type="entry name" value="HATPase_c"/>
    <property type="match status" value="1"/>
</dbReference>
<dbReference type="Gene3D" id="3.30.450.20">
    <property type="entry name" value="PAS domain"/>
    <property type="match status" value="1"/>
</dbReference>
<dbReference type="PANTHER" id="PTHR43065:SF46">
    <property type="entry name" value="C4-DICARBOXYLATE TRANSPORT SENSOR PROTEIN DCTB"/>
    <property type="match status" value="1"/>
</dbReference>
<dbReference type="Gene3D" id="1.10.287.130">
    <property type="match status" value="1"/>
</dbReference>